<comment type="caution">
    <text evidence="1">The sequence shown here is derived from an EMBL/GenBank/DDBJ whole genome shotgun (WGS) entry which is preliminary data.</text>
</comment>
<evidence type="ECO:0000313" key="2">
    <source>
        <dbReference type="Proteomes" id="UP000609530"/>
    </source>
</evidence>
<name>A0ABS6QB75_9PSED</name>
<evidence type="ECO:0008006" key="3">
    <source>
        <dbReference type="Google" id="ProtNLM"/>
    </source>
</evidence>
<proteinExistence type="predicted"/>
<protein>
    <recommendedName>
        <fullName evidence="3">Lipoprotein</fullName>
    </recommendedName>
</protein>
<gene>
    <name evidence="1" type="ORF">HU760_012500</name>
</gene>
<sequence length="158" mass="16440">MKHVMMVLCVVSLTGCCQQVTKPSEITLVQAMEQVGQGINAMRAAQGDAKTGLFAESASVTFNISADTTASGGLKVDLAPPVVSDGVGIHADTSASQNSKRSNSITITYKNILALPKDSVGQSLAGVASSDGNRTKLEELIDRLGVQIQNVRPAPPNM</sequence>
<evidence type="ECO:0000313" key="1">
    <source>
        <dbReference type="EMBL" id="MBV4491414.1"/>
    </source>
</evidence>
<organism evidence="1 2">
    <name type="scientific">Pseudomonas oryzicola</name>
    <dbReference type="NCBI Taxonomy" id="485876"/>
    <lineage>
        <taxon>Bacteria</taxon>
        <taxon>Pseudomonadati</taxon>
        <taxon>Pseudomonadota</taxon>
        <taxon>Gammaproteobacteria</taxon>
        <taxon>Pseudomonadales</taxon>
        <taxon>Pseudomonadaceae</taxon>
        <taxon>Pseudomonas</taxon>
    </lineage>
</organism>
<dbReference type="EMBL" id="JABWRZ020000001">
    <property type="protein sequence ID" value="MBV4491414.1"/>
    <property type="molecule type" value="Genomic_DNA"/>
</dbReference>
<dbReference type="PROSITE" id="PS51257">
    <property type="entry name" value="PROKAR_LIPOPROTEIN"/>
    <property type="match status" value="1"/>
</dbReference>
<accession>A0ABS6QB75</accession>
<keyword evidence="2" id="KW-1185">Reference proteome</keyword>
<dbReference type="RefSeq" id="WP_186674261.1">
    <property type="nucleotide sequence ID" value="NZ_JABWRZ020000001.1"/>
</dbReference>
<dbReference type="Proteomes" id="UP000609530">
    <property type="component" value="Unassembled WGS sequence"/>
</dbReference>
<reference evidence="1 2" key="1">
    <citation type="journal article" date="2020" name="Microorganisms">
        <title>Reliable Identification of Environmental Pseudomonas Isolates Using the rpoD Gene.</title>
        <authorList>
            <consortium name="The Broad Institute Genome Sequencing Platform"/>
            <person name="Girard L."/>
            <person name="Lood C."/>
            <person name="Rokni-Zadeh H."/>
            <person name="van Noort V."/>
            <person name="Lavigne R."/>
            <person name="De Mot R."/>
        </authorList>
    </citation>
    <scope>NUCLEOTIDE SEQUENCE [LARGE SCALE GENOMIC DNA]</scope>
    <source>
        <strain evidence="1 2">RD9SR1</strain>
    </source>
</reference>